<dbReference type="Proteomes" id="UP001596152">
    <property type="component" value="Unassembled WGS sequence"/>
</dbReference>
<dbReference type="Gene3D" id="2.40.30.170">
    <property type="match status" value="1"/>
</dbReference>
<evidence type="ECO:0000256" key="1">
    <source>
        <dbReference type="ARBA" id="ARBA00004167"/>
    </source>
</evidence>
<evidence type="ECO:0000259" key="6">
    <source>
        <dbReference type="Pfam" id="PF25994"/>
    </source>
</evidence>
<feature type="transmembrane region" description="Helical" evidence="5">
    <location>
        <begin position="30"/>
        <end position="47"/>
    </location>
</feature>
<protein>
    <submittedName>
        <fullName evidence="8">HlyD family efflux transporter periplasmic adaptor subunit</fullName>
    </submittedName>
</protein>
<dbReference type="PANTHER" id="PTHR30386:SF26">
    <property type="entry name" value="TRANSPORT PROTEIN COMB"/>
    <property type="match status" value="1"/>
</dbReference>
<dbReference type="PANTHER" id="PTHR30386">
    <property type="entry name" value="MEMBRANE FUSION SUBUNIT OF EMRAB-TOLC MULTIDRUG EFFLUX PUMP"/>
    <property type="match status" value="1"/>
</dbReference>
<comment type="subcellular location">
    <subcellularLocation>
        <location evidence="1">Membrane</location>
        <topology evidence="1">Single-pass membrane protein</topology>
    </subcellularLocation>
</comment>
<comment type="caution">
    <text evidence="8">The sequence shown here is derived from an EMBL/GenBank/DDBJ whole genome shotgun (WGS) entry which is preliminary data.</text>
</comment>
<evidence type="ECO:0000256" key="2">
    <source>
        <dbReference type="ARBA" id="ARBA00022692"/>
    </source>
</evidence>
<proteinExistence type="predicted"/>
<dbReference type="EMBL" id="JBHSLF010000005">
    <property type="protein sequence ID" value="MFC5342833.1"/>
    <property type="molecule type" value="Genomic_DNA"/>
</dbReference>
<keyword evidence="4 5" id="KW-0472">Membrane</keyword>
<evidence type="ECO:0000256" key="3">
    <source>
        <dbReference type="ARBA" id="ARBA00022989"/>
    </source>
</evidence>
<evidence type="ECO:0000256" key="4">
    <source>
        <dbReference type="ARBA" id="ARBA00023136"/>
    </source>
</evidence>
<organism evidence="8 9">
    <name type="scientific">Brevundimonas staleyi</name>
    <dbReference type="NCBI Taxonomy" id="74326"/>
    <lineage>
        <taxon>Bacteria</taxon>
        <taxon>Pseudomonadati</taxon>
        <taxon>Pseudomonadota</taxon>
        <taxon>Alphaproteobacteria</taxon>
        <taxon>Caulobacterales</taxon>
        <taxon>Caulobacteraceae</taxon>
        <taxon>Brevundimonas</taxon>
    </lineage>
</organism>
<sequence>MADSARIERQLRRALSQGEDGEAHIAARPILWVCVGLVVIFIAWASWATVDEVARGEGKVVPSSRVQIIQSLEGGIVQDLMVRQGDIVQAGQPLVQLDSNRFRSSALESGTQVIALTAAIARLEAEVLGRNTIDFPASIPANDPVIASERSLFRARRHNLNATLQAMADESAYARRQLAIVEPLAARGVVSEVEALRLGKDIAALSGRQTEVRNTYMQDAYAELATKKAELAAQTQIFNQRQDQLNRTRLTAPVRARVNEVLVTTRGGVVQPGQAIMQLTPIDDKLLVEARILPRDVAFIRPGMPARVKITAYDYTVYGDLNATVEQISEDTIEEDTPRGKVAYYNVLVRTDRAFLRRGGETLPIRPGMVAQVDVRSGRRSILSYILRPLLKARLT</sequence>
<dbReference type="RefSeq" id="WP_374038990.1">
    <property type="nucleotide sequence ID" value="NZ_CP169082.1"/>
</dbReference>
<keyword evidence="9" id="KW-1185">Reference proteome</keyword>
<dbReference type="Gene3D" id="2.40.50.100">
    <property type="match status" value="1"/>
</dbReference>
<gene>
    <name evidence="8" type="ORF">ACFPIE_02835</name>
</gene>
<dbReference type="InterPro" id="IPR058781">
    <property type="entry name" value="HH_AprE-like"/>
</dbReference>
<dbReference type="InterPro" id="IPR050739">
    <property type="entry name" value="MFP"/>
</dbReference>
<reference evidence="9" key="1">
    <citation type="journal article" date="2019" name="Int. J. Syst. Evol. Microbiol.">
        <title>The Global Catalogue of Microorganisms (GCM) 10K type strain sequencing project: providing services to taxonomists for standard genome sequencing and annotation.</title>
        <authorList>
            <consortium name="The Broad Institute Genomics Platform"/>
            <consortium name="The Broad Institute Genome Sequencing Center for Infectious Disease"/>
            <person name="Wu L."/>
            <person name="Ma J."/>
        </authorList>
    </citation>
    <scope>NUCLEOTIDE SEQUENCE [LARGE SCALE GENOMIC DNA]</scope>
    <source>
        <strain evidence="9">JCM 12125</strain>
    </source>
</reference>
<keyword evidence="3 5" id="KW-1133">Transmembrane helix</keyword>
<evidence type="ECO:0000313" key="9">
    <source>
        <dbReference type="Proteomes" id="UP001596152"/>
    </source>
</evidence>
<evidence type="ECO:0000259" key="7">
    <source>
        <dbReference type="Pfam" id="PF26002"/>
    </source>
</evidence>
<evidence type="ECO:0000313" key="8">
    <source>
        <dbReference type="EMBL" id="MFC5342833.1"/>
    </source>
</evidence>
<feature type="domain" description="AprE-like long alpha-helical hairpin" evidence="6">
    <location>
        <begin position="108"/>
        <end position="178"/>
    </location>
</feature>
<dbReference type="Pfam" id="PF26002">
    <property type="entry name" value="Beta-barrel_AprE"/>
    <property type="match status" value="1"/>
</dbReference>
<accession>A0ABW0FRC3</accession>
<dbReference type="InterPro" id="IPR058982">
    <property type="entry name" value="Beta-barrel_AprE"/>
</dbReference>
<dbReference type="PRINTS" id="PR01490">
    <property type="entry name" value="RTXTOXIND"/>
</dbReference>
<feature type="domain" description="AprE-like beta-barrel" evidence="7">
    <location>
        <begin position="286"/>
        <end position="377"/>
    </location>
</feature>
<name>A0ABW0FRC3_9CAUL</name>
<evidence type="ECO:0000256" key="5">
    <source>
        <dbReference type="SAM" id="Phobius"/>
    </source>
</evidence>
<dbReference type="Pfam" id="PF25994">
    <property type="entry name" value="HH_AprE"/>
    <property type="match status" value="1"/>
</dbReference>
<keyword evidence="2 5" id="KW-0812">Transmembrane</keyword>